<dbReference type="EMBL" id="CP041372">
    <property type="protein sequence ID" value="QKS69977.1"/>
    <property type="molecule type" value="Genomic_DNA"/>
</dbReference>
<dbReference type="RefSeq" id="WP_176008021.1">
    <property type="nucleotide sequence ID" value="NZ_CP041372.2"/>
</dbReference>
<keyword evidence="1" id="KW-0472">Membrane</keyword>
<accession>A0A859FAK8</accession>
<dbReference type="AlphaFoldDB" id="A0A859FAK8"/>
<dbReference type="NCBIfam" id="NF006750">
    <property type="entry name" value="PRK09272.1-3"/>
    <property type="match status" value="1"/>
</dbReference>
<reference evidence="3" key="1">
    <citation type="submission" date="2019-07" db="EMBL/GenBank/DDBJ databases">
        <title>Bacillus alkalisoli sp. nov. isolated from saline soil.</title>
        <authorList>
            <person name="Sun J.-Q."/>
            <person name="Xu L."/>
        </authorList>
    </citation>
    <scope>NUCLEOTIDE SEQUENCE [LARGE SCALE GENOMIC DNA]</scope>
    <source>
        <strain evidence="3">M4U3P1</strain>
    </source>
</reference>
<dbReference type="Proteomes" id="UP000318138">
    <property type="component" value="Chromosome"/>
</dbReference>
<evidence type="ECO:0000313" key="2">
    <source>
        <dbReference type="EMBL" id="QKS69977.1"/>
    </source>
</evidence>
<keyword evidence="1" id="KW-0812">Transmembrane</keyword>
<dbReference type="KEGG" id="psua:FLK61_24690"/>
<protein>
    <submittedName>
        <fullName evidence="2">DUF3147 family protein</fullName>
    </submittedName>
</protein>
<evidence type="ECO:0000313" key="3">
    <source>
        <dbReference type="Proteomes" id="UP000318138"/>
    </source>
</evidence>
<keyword evidence="3" id="KW-1185">Reference proteome</keyword>
<gene>
    <name evidence="2" type="ORF">FLK61_24690</name>
</gene>
<feature type="transmembrane region" description="Helical" evidence="1">
    <location>
        <begin position="32"/>
        <end position="48"/>
    </location>
</feature>
<name>A0A859FAK8_9BACI</name>
<feature type="transmembrane region" description="Helical" evidence="1">
    <location>
        <begin position="88"/>
        <end position="109"/>
    </location>
</feature>
<proteinExistence type="predicted"/>
<keyword evidence="1" id="KW-1133">Transmembrane helix</keyword>
<evidence type="ECO:0000256" key="1">
    <source>
        <dbReference type="SAM" id="Phobius"/>
    </source>
</evidence>
<organism evidence="2 3">
    <name type="scientific">Paenalkalicoccus suaedae</name>
    <dbReference type="NCBI Taxonomy" id="2592382"/>
    <lineage>
        <taxon>Bacteria</taxon>
        <taxon>Bacillati</taxon>
        <taxon>Bacillota</taxon>
        <taxon>Bacilli</taxon>
        <taxon>Bacillales</taxon>
        <taxon>Bacillaceae</taxon>
        <taxon>Paenalkalicoccus</taxon>
    </lineage>
</organism>
<feature type="transmembrane region" description="Helical" evidence="1">
    <location>
        <begin position="60"/>
        <end position="82"/>
    </location>
</feature>
<sequence>MLFTVTKILVSAVVIGLVTELARRFPTHGGILAALPLVSVLSIFWLYVQGENAATLSKFAVGVLTGIPATVVMLAVIGIGLYYSYSMWLTIGGGLAAWLAVLTVQNYVLKLISAVVASTT</sequence>